<dbReference type="Gene3D" id="3.40.640.10">
    <property type="entry name" value="Type I PLP-dependent aspartate aminotransferase-like (Major domain)"/>
    <property type="match status" value="1"/>
</dbReference>
<evidence type="ECO:0000313" key="10">
    <source>
        <dbReference type="Proteomes" id="UP001169217"/>
    </source>
</evidence>
<evidence type="ECO:0000256" key="7">
    <source>
        <dbReference type="ARBA" id="ARBA00029853"/>
    </source>
</evidence>
<dbReference type="CDD" id="cd00614">
    <property type="entry name" value="CGS_like"/>
    <property type="match status" value="1"/>
</dbReference>
<dbReference type="InterPro" id="IPR015421">
    <property type="entry name" value="PyrdxlP-dep_Trfase_major"/>
</dbReference>
<dbReference type="Pfam" id="PF01053">
    <property type="entry name" value="Cys_Met_Meta_PP"/>
    <property type="match status" value="1"/>
</dbReference>
<comment type="cofactor">
    <cofactor evidence="1 8">
        <name>pyridoxal 5'-phosphate</name>
        <dbReference type="ChEBI" id="CHEBI:597326"/>
    </cofactor>
</comment>
<reference evidence="9" key="1">
    <citation type="submission" date="2023-04" db="EMBL/GenBank/DDBJ databases">
        <title>Colletotrichum limetticola genome sequence.</title>
        <authorList>
            <person name="Baroncelli R."/>
        </authorList>
    </citation>
    <scope>NUCLEOTIDE SEQUENCE</scope>
    <source>
        <strain evidence="9">KLA-Anderson</strain>
    </source>
</reference>
<dbReference type="InterPro" id="IPR015422">
    <property type="entry name" value="PyrdxlP-dep_Trfase_small"/>
</dbReference>
<comment type="similarity">
    <text evidence="3 8">Belongs to the trans-sulfuration enzymes family.</text>
</comment>
<keyword evidence="6" id="KW-0028">Amino-acid biosynthesis</keyword>
<gene>
    <name evidence="9" type="ORF">CLIM01_14463</name>
</gene>
<dbReference type="PIRSF" id="PIRSF001434">
    <property type="entry name" value="CGS"/>
    <property type="match status" value="1"/>
</dbReference>
<evidence type="ECO:0000256" key="5">
    <source>
        <dbReference type="ARBA" id="ARBA00022898"/>
    </source>
</evidence>
<evidence type="ECO:0000256" key="6">
    <source>
        <dbReference type="ARBA" id="ARBA00023192"/>
    </source>
</evidence>
<comment type="caution">
    <text evidence="9">The sequence shown here is derived from an EMBL/GenBank/DDBJ whole genome shotgun (WGS) entry which is preliminary data.</text>
</comment>
<dbReference type="PANTHER" id="PTHR11808:SF15">
    <property type="entry name" value="CYSTATHIONINE GAMMA-LYASE"/>
    <property type="match status" value="1"/>
</dbReference>
<keyword evidence="10" id="KW-1185">Reference proteome</keyword>
<dbReference type="Gene3D" id="3.90.1150.10">
    <property type="entry name" value="Aspartate Aminotransferase, domain 1"/>
    <property type="match status" value="1"/>
</dbReference>
<dbReference type="EMBL" id="JARUPT010000927">
    <property type="protein sequence ID" value="KAK0368182.1"/>
    <property type="molecule type" value="Genomic_DNA"/>
</dbReference>
<accession>A0ABQ9P7W9</accession>
<dbReference type="InterPro" id="IPR015424">
    <property type="entry name" value="PyrdxlP-dep_Trfase"/>
</dbReference>
<proteinExistence type="inferred from homology"/>
<dbReference type="PANTHER" id="PTHR11808">
    <property type="entry name" value="TRANS-SULFURATION ENZYME FAMILY MEMBER"/>
    <property type="match status" value="1"/>
</dbReference>
<evidence type="ECO:0000256" key="3">
    <source>
        <dbReference type="ARBA" id="ARBA00009077"/>
    </source>
</evidence>
<protein>
    <recommendedName>
        <fullName evidence="4">cystathionine gamma-lyase</fullName>
        <ecNumber evidence="4">4.4.1.1</ecNumber>
    </recommendedName>
    <alternativeName>
        <fullName evidence="7">Gamma-cystathionase</fullName>
    </alternativeName>
</protein>
<keyword evidence="6" id="KW-0198">Cysteine biosynthesis</keyword>
<sequence length="399" mass="42884">MTSESPTNGTFGFGTEAVHAGSPHDLATGALSEPIYLSTTFVQPDVAQPTSKYIYSRSNNPNRESFEHALAKLERAKHALAFSSGLAATAAIVQGLAFNRHVICNADLYGGTYRFLTRVANTNCVTVDFIPSLEKDVTHYLKHNTKLIWIETPSNPTLSLIDIRSVAEVARARGIVVVVDSTLLSPYLQNPLDHGADIVLHSVTKYINGHSDVLMGAIALNSDDIKEKLSFILTSAGSVPSPFDCWLAHRGIKTLHLRARAASDNAAALAAVLEDSPHVLSVNYPGLVSHPHHHITVKQHRGGMGGAMISFRIRGGGISAAQFCKRTKYFTLAESLGGVESLCEIPAKMTHASMPREAGEAVGVYDDLIRLSVGIEDVEDLVADLQVALEEAVQAVESN</sequence>
<comment type="pathway">
    <text evidence="2">Amino-acid biosynthesis; L-cysteine biosynthesis; L-cysteine from L-homocysteine and L-serine: step 2/2.</text>
</comment>
<evidence type="ECO:0000256" key="2">
    <source>
        <dbReference type="ARBA" id="ARBA00005038"/>
    </source>
</evidence>
<evidence type="ECO:0000256" key="4">
    <source>
        <dbReference type="ARBA" id="ARBA00012085"/>
    </source>
</evidence>
<organism evidence="9 10">
    <name type="scientific">Colletotrichum limetticola</name>
    <dbReference type="NCBI Taxonomy" id="1209924"/>
    <lineage>
        <taxon>Eukaryota</taxon>
        <taxon>Fungi</taxon>
        <taxon>Dikarya</taxon>
        <taxon>Ascomycota</taxon>
        <taxon>Pezizomycotina</taxon>
        <taxon>Sordariomycetes</taxon>
        <taxon>Hypocreomycetidae</taxon>
        <taxon>Glomerellales</taxon>
        <taxon>Glomerellaceae</taxon>
        <taxon>Colletotrichum</taxon>
        <taxon>Colletotrichum acutatum species complex</taxon>
    </lineage>
</organism>
<dbReference type="SUPFAM" id="SSF53383">
    <property type="entry name" value="PLP-dependent transferases"/>
    <property type="match status" value="1"/>
</dbReference>
<evidence type="ECO:0000256" key="8">
    <source>
        <dbReference type="RuleBase" id="RU362118"/>
    </source>
</evidence>
<dbReference type="InterPro" id="IPR000277">
    <property type="entry name" value="Cys/Met-Metab_PyrdxlP-dep_enz"/>
</dbReference>
<dbReference type="EC" id="4.4.1.1" evidence="4"/>
<dbReference type="Proteomes" id="UP001169217">
    <property type="component" value="Unassembled WGS sequence"/>
</dbReference>
<evidence type="ECO:0000313" key="9">
    <source>
        <dbReference type="EMBL" id="KAK0368182.1"/>
    </source>
</evidence>
<evidence type="ECO:0000256" key="1">
    <source>
        <dbReference type="ARBA" id="ARBA00001933"/>
    </source>
</evidence>
<keyword evidence="5 8" id="KW-0663">Pyridoxal phosphate</keyword>
<name>A0ABQ9P7W9_9PEZI</name>